<comment type="subcellular location">
    <subcellularLocation>
        <location evidence="1">Endomembrane system</location>
    </subcellularLocation>
</comment>
<dbReference type="GeneID" id="80877185"/>
<dbReference type="Pfam" id="PF01602">
    <property type="entry name" value="Adaptin_N"/>
    <property type="match status" value="1"/>
</dbReference>
<dbReference type="SUPFAM" id="SSF48371">
    <property type="entry name" value="ARM repeat"/>
    <property type="match status" value="1"/>
</dbReference>
<dbReference type="GO" id="GO:0006886">
    <property type="term" value="P:intracellular protein transport"/>
    <property type="evidence" value="ECO:0007669"/>
    <property type="project" value="InterPro"/>
</dbReference>
<evidence type="ECO:0000256" key="3">
    <source>
        <dbReference type="ARBA" id="ARBA00022448"/>
    </source>
</evidence>
<dbReference type="Proteomes" id="UP001212411">
    <property type="component" value="Chromosome 2"/>
</dbReference>
<feature type="compositionally biased region" description="Acidic residues" evidence="6">
    <location>
        <begin position="674"/>
        <end position="728"/>
    </location>
</feature>
<evidence type="ECO:0000256" key="5">
    <source>
        <dbReference type="ARBA" id="ARBA00023136"/>
    </source>
</evidence>
<dbReference type="InterPro" id="IPR002553">
    <property type="entry name" value="Clathrin/coatomer_adapt-like_N"/>
</dbReference>
<dbReference type="GO" id="GO:0016192">
    <property type="term" value="P:vesicle-mediated transport"/>
    <property type="evidence" value="ECO:0007669"/>
    <property type="project" value="InterPro"/>
</dbReference>
<reference evidence="8 9" key="1">
    <citation type="journal article" date="2023" name="G3 (Bethesda)">
        <title>A high-quality reference genome for the fission yeast Schizosaccharomyces osmophilus.</title>
        <authorList>
            <person name="Jia G.S."/>
            <person name="Zhang W.C."/>
            <person name="Liang Y."/>
            <person name="Liu X.H."/>
            <person name="Rhind N."/>
            <person name="Pidoux A."/>
            <person name="Brysch-Herzberg M."/>
            <person name="Du L.L."/>
        </authorList>
    </citation>
    <scope>NUCLEOTIDE SEQUENCE [LARGE SCALE GENOMIC DNA]</scope>
    <source>
        <strain evidence="8 9">CBS 15793</strain>
    </source>
</reference>
<keyword evidence="5" id="KW-0472">Membrane</keyword>
<feature type="compositionally biased region" description="Polar residues" evidence="6">
    <location>
        <begin position="743"/>
        <end position="765"/>
    </location>
</feature>
<dbReference type="GO" id="GO:0012505">
    <property type="term" value="C:endomembrane system"/>
    <property type="evidence" value="ECO:0007669"/>
    <property type="project" value="UniProtKB-SubCell"/>
</dbReference>
<evidence type="ECO:0000313" key="9">
    <source>
        <dbReference type="Proteomes" id="UP001212411"/>
    </source>
</evidence>
<sequence>MTSLSFLSTLSGIAENAKQIAKNSNINFEDHELSHTELVHLLESNSETGKLEALHHLIVQMMHGEDVSVYFPDVVKLVVSENPEIRRLVHIYLTHYAEFNPDLALLCVNTIQKTLYDKNPLVRAAAIRAMSSIRVPAINGIVLLGIQQSINDSSPLVRQRAALAILKCYSLDPSYYDQLVECIRLLLLDSHPLVVPAALAAFEEVCPENFIIFHPAFRRICTLFSKFTDWDKTVALKSMIRYARLNLPKPELTNTVHKDLKLLLESVDYCFYSLLPSTVLAGCCAYYYLAPTNKLDTIVKPLLQLLTDKSTIRLNTLLYIRHITFSRPELFKNHIKSFFLFGSDDVKTSVVKLEVISHLLDPENANYVLPELFYYVFKHPISKVASTAVRTIGHFAKNARSMASLCLNSLLRMLESDNDLIVTEAASSLRILIHNDPQEMYLQYLASIYEKFHVPVAKAVTLWLISEHLQQMIYVAPDLLRIAVRTFADEELEVKYQILDLAVKLYVATLTFEQNESNDEKSNPVVLLYKYVLSIVHFDMSYDLRDRARYYKSLTSAPFTDFTRRILLSNKQLLNSTKNISQDYCLGTTSVCLDDYVQGYVPVPEWADVSVIPEDDVRETDLNIETTTSAGPFSFQNTDIIKPLSSDASTGGNPNLTSTVKPRFVGQQSLEEFYQSDDSSDSEEYEEYEEDGSTAEEVTEEEIEEEENDDVNNGSGDDDNDDQVDDYENEHGESPREEEIHNSTEGYYTKENANTGSSFLSTESVMNKPIIPAEQNLWRSE</sequence>
<evidence type="ECO:0000313" key="8">
    <source>
        <dbReference type="EMBL" id="WBW74185.1"/>
    </source>
</evidence>
<dbReference type="AlphaFoldDB" id="A0AAE9WE49"/>
<feature type="compositionally biased region" description="Basic and acidic residues" evidence="6">
    <location>
        <begin position="729"/>
        <end position="742"/>
    </location>
</feature>
<evidence type="ECO:0000256" key="4">
    <source>
        <dbReference type="ARBA" id="ARBA00022927"/>
    </source>
</evidence>
<accession>A0AAE9WE49</accession>
<dbReference type="GO" id="GO:0030117">
    <property type="term" value="C:membrane coat"/>
    <property type="evidence" value="ECO:0007669"/>
    <property type="project" value="InterPro"/>
</dbReference>
<dbReference type="Gene3D" id="1.25.10.10">
    <property type="entry name" value="Leucine-rich Repeat Variant"/>
    <property type="match status" value="1"/>
</dbReference>
<dbReference type="EMBL" id="CP115612">
    <property type="protein sequence ID" value="WBW74185.1"/>
    <property type="molecule type" value="Genomic_DNA"/>
</dbReference>
<organism evidence="8 9">
    <name type="scientific">Schizosaccharomyces osmophilus</name>
    <dbReference type="NCBI Taxonomy" id="2545709"/>
    <lineage>
        <taxon>Eukaryota</taxon>
        <taxon>Fungi</taxon>
        <taxon>Dikarya</taxon>
        <taxon>Ascomycota</taxon>
        <taxon>Taphrinomycotina</taxon>
        <taxon>Schizosaccharomycetes</taxon>
        <taxon>Schizosaccharomycetales</taxon>
        <taxon>Schizosaccharomycetaceae</taxon>
        <taxon>Schizosaccharomyces</taxon>
    </lineage>
</organism>
<evidence type="ECO:0000256" key="6">
    <source>
        <dbReference type="SAM" id="MobiDB-lite"/>
    </source>
</evidence>
<name>A0AAE9WE49_9SCHI</name>
<keyword evidence="4" id="KW-0653">Protein transport</keyword>
<feature type="region of interest" description="Disordered" evidence="6">
    <location>
        <begin position="644"/>
        <end position="781"/>
    </location>
</feature>
<dbReference type="InterPro" id="IPR011989">
    <property type="entry name" value="ARM-like"/>
</dbReference>
<feature type="domain" description="Clathrin/coatomer adaptor adaptin-like N-terminal" evidence="7">
    <location>
        <begin position="32"/>
        <end position="556"/>
    </location>
</feature>
<dbReference type="InterPro" id="IPR016024">
    <property type="entry name" value="ARM-type_fold"/>
</dbReference>
<evidence type="ECO:0000259" key="7">
    <source>
        <dbReference type="Pfam" id="PF01602"/>
    </source>
</evidence>
<feature type="compositionally biased region" description="Polar residues" evidence="6">
    <location>
        <begin position="646"/>
        <end position="670"/>
    </location>
</feature>
<dbReference type="RefSeq" id="XP_056038428.1">
    <property type="nucleotide sequence ID" value="XM_056182496.1"/>
</dbReference>
<keyword evidence="3" id="KW-0813">Transport</keyword>
<gene>
    <name evidence="8" type="primary">apl6</name>
    <name evidence="8" type="ORF">SOMG_03707</name>
</gene>
<evidence type="ECO:0000256" key="2">
    <source>
        <dbReference type="ARBA" id="ARBA00006613"/>
    </source>
</evidence>
<evidence type="ECO:0000256" key="1">
    <source>
        <dbReference type="ARBA" id="ARBA00004308"/>
    </source>
</evidence>
<dbReference type="PANTHER" id="PTHR11134">
    <property type="entry name" value="ADAPTOR COMPLEX SUBUNIT BETA FAMILY MEMBER"/>
    <property type="match status" value="1"/>
</dbReference>
<dbReference type="KEGG" id="som:SOMG_03707"/>
<protein>
    <submittedName>
        <fullName evidence="8">AP-3 adaptor complex subunit Apl6</fullName>
    </submittedName>
</protein>
<comment type="similarity">
    <text evidence="2">Belongs to the adaptor complexes large subunit family.</text>
</comment>
<keyword evidence="9" id="KW-1185">Reference proteome</keyword>
<dbReference type="InterPro" id="IPR026739">
    <property type="entry name" value="AP_beta"/>
</dbReference>
<proteinExistence type="inferred from homology"/>